<evidence type="ECO:0000313" key="2">
    <source>
        <dbReference type="Proteomes" id="UP001515641"/>
    </source>
</evidence>
<proteinExistence type="predicted"/>
<reference evidence="1 2" key="1">
    <citation type="submission" date="2020-03" db="EMBL/GenBank/DDBJ databases">
        <title>Draft genome sequence of environmentally isolated cultures.</title>
        <authorList>
            <person name="Wilson H.S."/>
            <person name="De Leon M.E."/>
        </authorList>
    </citation>
    <scope>NUCLEOTIDE SEQUENCE [LARGE SCALE GENOMIC DNA]</scope>
    <source>
        <strain evidence="1 2">HSC-31F16</strain>
    </source>
</reference>
<comment type="caution">
    <text evidence="1">The sequence shown here is derived from an EMBL/GenBank/DDBJ whole genome shotgun (WGS) entry which is preliminary data.</text>
</comment>
<keyword evidence="2" id="KW-1185">Reference proteome</keyword>
<organism evidence="1 2">
    <name type="scientific">Chromobacterium fluminis</name>
    <dbReference type="NCBI Taxonomy" id="3044269"/>
    <lineage>
        <taxon>Bacteria</taxon>
        <taxon>Pseudomonadati</taxon>
        <taxon>Pseudomonadota</taxon>
        <taxon>Betaproteobacteria</taxon>
        <taxon>Neisseriales</taxon>
        <taxon>Chromobacteriaceae</taxon>
        <taxon>Chromobacterium</taxon>
    </lineage>
</organism>
<name>A0ABX0LNS5_9NEIS</name>
<accession>A0ABX0LNS5</accession>
<protein>
    <submittedName>
        <fullName evidence="1">Uncharacterized protein</fullName>
    </submittedName>
</protein>
<dbReference type="RefSeq" id="WP_166454358.1">
    <property type="nucleotide sequence ID" value="NZ_JAAOMA010000091.1"/>
</dbReference>
<evidence type="ECO:0000313" key="1">
    <source>
        <dbReference type="EMBL" id="NHR08762.1"/>
    </source>
</evidence>
<sequence length="72" mass="8145">MQYRIEAVTFIPELDGLVVPEETTIVSSTTLARLRCLQFWTKGFWVEVFNDETGEQIAGPLDPDEAFPVEVV</sequence>
<dbReference type="Proteomes" id="UP001515641">
    <property type="component" value="Unassembled WGS sequence"/>
</dbReference>
<dbReference type="EMBL" id="JAAOMA010000091">
    <property type="protein sequence ID" value="NHR08762.1"/>
    <property type="molecule type" value="Genomic_DNA"/>
</dbReference>
<gene>
    <name evidence="1" type="ORF">HA052_26595</name>
</gene>